<reference evidence="3 4" key="1">
    <citation type="submission" date="2021-01" db="EMBL/GenBank/DDBJ databases">
        <title>Whole genome shotgun sequence of Asanoa iriomotensis NBRC 100142.</title>
        <authorList>
            <person name="Komaki H."/>
            <person name="Tamura T."/>
        </authorList>
    </citation>
    <scope>NUCLEOTIDE SEQUENCE [LARGE SCALE GENOMIC DNA]</scope>
    <source>
        <strain evidence="3 4">NBRC 100142</strain>
    </source>
</reference>
<dbReference type="RefSeq" id="WP_239090837.1">
    <property type="nucleotide sequence ID" value="NZ_BAAALU010000024.1"/>
</dbReference>
<feature type="region of interest" description="Disordered" evidence="1">
    <location>
        <begin position="1"/>
        <end position="23"/>
    </location>
</feature>
<feature type="domain" description="FAS1" evidence="2">
    <location>
        <begin position="120"/>
        <end position="250"/>
    </location>
</feature>
<proteinExistence type="predicted"/>
<dbReference type="PANTHER" id="PTHR10900">
    <property type="entry name" value="PERIOSTIN-RELATED"/>
    <property type="match status" value="1"/>
</dbReference>
<dbReference type="SUPFAM" id="SSF82153">
    <property type="entry name" value="FAS1 domain"/>
    <property type="match status" value="1"/>
</dbReference>
<dbReference type="PANTHER" id="PTHR10900:SF77">
    <property type="entry name" value="FI19380P1"/>
    <property type="match status" value="1"/>
</dbReference>
<dbReference type="EMBL" id="BONC01000028">
    <property type="protein sequence ID" value="GIF58018.1"/>
    <property type="molecule type" value="Genomic_DNA"/>
</dbReference>
<feature type="region of interest" description="Disordered" evidence="1">
    <location>
        <begin position="71"/>
        <end position="92"/>
    </location>
</feature>
<keyword evidence="4" id="KW-1185">Reference proteome</keyword>
<dbReference type="InterPro" id="IPR050904">
    <property type="entry name" value="Adhesion/Biosynth-related"/>
</dbReference>
<evidence type="ECO:0000313" key="3">
    <source>
        <dbReference type="EMBL" id="GIF58018.1"/>
    </source>
</evidence>
<evidence type="ECO:0000259" key="2">
    <source>
        <dbReference type="PROSITE" id="PS50213"/>
    </source>
</evidence>
<protein>
    <submittedName>
        <fullName evidence="3">Lipoprotein</fullName>
    </submittedName>
</protein>
<comment type="caution">
    <text evidence="3">The sequence shown here is derived from an EMBL/GenBank/DDBJ whole genome shotgun (WGS) entry which is preliminary data.</text>
</comment>
<dbReference type="InterPro" id="IPR036378">
    <property type="entry name" value="FAS1_dom_sf"/>
</dbReference>
<sequence>MTARGADQSDNGGRPLKRDVVSGTHPAGRWFRITTAHPVPSKGSSMRLPKFAAVAAMAVFALSAAACGTADDAQTANPPAAGPSAAMSSAPAMTDGEFGPGCAAVPTDPTNAGSFQAMAQVPVATAASGNPLLSTLVSAVTKAGLVDSLNSAQNVTVFAPTNDAFAKIPKADLDKVLADKEKLTQILTYHVVAGGQLAPEKLSGMHATLEGQNVNVNGAGTDFTVNDTSKVVCGNVKTANATVYIVDSVLMPPN</sequence>
<evidence type="ECO:0000256" key="1">
    <source>
        <dbReference type="SAM" id="MobiDB-lite"/>
    </source>
</evidence>
<keyword evidence="3" id="KW-0449">Lipoprotein</keyword>
<name>A0ABQ4C5G1_9ACTN</name>
<accession>A0ABQ4C5G1</accession>
<dbReference type="PROSITE" id="PS50213">
    <property type="entry name" value="FAS1"/>
    <property type="match status" value="1"/>
</dbReference>
<gene>
    <name evidence="3" type="ORF">Air01nite_41130</name>
</gene>
<dbReference type="SMART" id="SM00554">
    <property type="entry name" value="FAS1"/>
    <property type="match status" value="1"/>
</dbReference>
<organism evidence="3 4">
    <name type="scientific">Asanoa iriomotensis</name>
    <dbReference type="NCBI Taxonomy" id="234613"/>
    <lineage>
        <taxon>Bacteria</taxon>
        <taxon>Bacillati</taxon>
        <taxon>Actinomycetota</taxon>
        <taxon>Actinomycetes</taxon>
        <taxon>Micromonosporales</taxon>
        <taxon>Micromonosporaceae</taxon>
        <taxon>Asanoa</taxon>
    </lineage>
</organism>
<feature type="compositionally biased region" description="Low complexity" evidence="1">
    <location>
        <begin position="76"/>
        <end position="92"/>
    </location>
</feature>
<dbReference type="Proteomes" id="UP000624325">
    <property type="component" value="Unassembled WGS sequence"/>
</dbReference>
<dbReference type="Pfam" id="PF02469">
    <property type="entry name" value="Fasciclin"/>
    <property type="match status" value="1"/>
</dbReference>
<dbReference type="Gene3D" id="2.30.180.10">
    <property type="entry name" value="FAS1 domain"/>
    <property type="match status" value="1"/>
</dbReference>
<evidence type="ECO:0000313" key="4">
    <source>
        <dbReference type="Proteomes" id="UP000624325"/>
    </source>
</evidence>
<dbReference type="InterPro" id="IPR000782">
    <property type="entry name" value="FAS1_domain"/>
</dbReference>